<evidence type="ECO:0000313" key="5">
    <source>
        <dbReference type="EMBL" id="RZC45112.1"/>
    </source>
</evidence>
<proteinExistence type="inferred from homology"/>
<keyword evidence="2" id="KW-0328">Glycosyltransferase</keyword>
<dbReference type="InterPro" id="IPR035595">
    <property type="entry name" value="UDP_glycos_trans_CS"/>
</dbReference>
<feature type="region of interest" description="Disordered" evidence="4">
    <location>
        <begin position="1"/>
        <end position="22"/>
    </location>
</feature>
<evidence type="ECO:0000313" key="6">
    <source>
        <dbReference type="Proteomes" id="UP000316621"/>
    </source>
</evidence>
<dbReference type="PROSITE" id="PS00375">
    <property type="entry name" value="UDPGT"/>
    <property type="match status" value="3"/>
</dbReference>
<dbReference type="CDD" id="cd03784">
    <property type="entry name" value="GT1_Gtf-like"/>
    <property type="match status" value="3"/>
</dbReference>
<dbReference type="EMBL" id="CM010715">
    <property type="protein sequence ID" value="RZC45112.1"/>
    <property type="molecule type" value="Genomic_DNA"/>
</dbReference>
<evidence type="ECO:0000256" key="2">
    <source>
        <dbReference type="ARBA" id="ARBA00022676"/>
    </source>
</evidence>
<dbReference type="Proteomes" id="UP000316621">
    <property type="component" value="Chromosome 1"/>
</dbReference>
<evidence type="ECO:0000256" key="1">
    <source>
        <dbReference type="ARBA" id="ARBA00009995"/>
    </source>
</evidence>
<dbReference type="Gramene" id="RZC45112">
    <property type="protein sequence ID" value="RZC45112"/>
    <property type="gene ID" value="C5167_038084"/>
</dbReference>
<organism evidence="5 6">
    <name type="scientific">Papaver somniferum</name>
    <name type="common">Opium poppy</name>
    <dbReference type="NCBI Taxonomy" id="3469"/>
    <lineage>
        <taxon>Eukaryota</taxon>
        <taxon>Viridiplantae</taxon>
        <taxon>Streptophyta</taxon>
        <taxon>Embryophyta</taxon>
        <taxon>Tracheophyta</taxon>
        <taxon>Spermatophyta</taxon>
        <taxon>Magnoliopsida</taxon>
        <taxon>Ranunculales</taxon>
        <taxon>Papaveraceae</taxon>
        <taxon>Papaveroideae</taxon>
        <taxon>Papaver</taxon>
    </lineage>
</organism>
<comment type="similarity">
    <text evidence="1">Belongs to the UDP-glycosyltransferase family.</text>
</comment>
<accession>A0A4Y7IBK5</accession>
<dbReference type="FunFam" id="3.40.50.2000:FF:000071">
    <property type="entry name" value="Glycosyltransferase"/>
    <property type="match status" value="1"/>
</dbReference>
<evidence type="ECO:0000256" key="3">
    <source>
        <dbReference type="ARBA" id="ARBA00022679"/>
    </source>
</evidence>
<dbReference type="InterPro" id="IPR002213">
    <property type="entry name" value="UDP_glucos_trans"/>
</dbReference>
<dbReference type="Pfam" id="PF00201">
    <property type="entry name" value="UDPGT"/>
    <property type="match status" value="3"/>
</dbReference>
<dbReference type="PANTHER" id="PTHR48047:SF45">
    <property type="entry name" value="SCOPOLETIN GLUCOSYLTRANSFERASE-LIKE"/>
    <property type="match status" value="1"/>
</dbReference>
<sequence length="1184" mass="133267">MSFLAPDLPDKNEMSMSELPEKSSATAEFAKLMERIRESEMQSYGAIINSFYELEPNYANHYAKVMGRKAWQIGPVSLRNVDPVDKAQRGKNSSIEEHCVLSWLTSKKINSVLYICFGSVSRISNDQLAEIAIGLEESEISFVWVIRKLENDEKQVLLPEGFEDRIKGKGLIITGWAPQVLILDHPAVGGFMTHCGWNSILEGISTGVPLITWPVFGEQFHNQKFVTEVARIGIQVGVEKWNFWVDAKNVSVKKEEIVKAVTQLMSSDGEEMRNRVKRLSEMAFTAVKEGGSSYTNLTALIEELKTPRLFAARGVKATIITTPRNASTSSKVIDRDRLSGLDIDIQVIPFPAKEAGLSQGTENLDDIISPDLISNFGKAVQMLQLPFEKLVHELRPNVIVADMFIPWAVETAGKFGIPRIVFHGTCLFSLCVSESLRSFQPDITDERMNFLVPGLPDKIEMTVSELPEKSSPSTEFAEVMERIRESELQSYEAIINSFYELEPAYANHYTKVMGRKAWQIGPVSLRNEDAIDKAERGKNSSVDEHCLVEIAMGLEDSEVPFVWIIRKLENDEKQMPLPEGLEDRIKEKGLIITGWAPQVLILDHPAVGGFMTHCGWNSVLEGITAGVPLITWPVFGEQFHNQKFVTEVARIGIQVGVEKWNFWIDAKNVSVKKEKIVKAVTQLMSSDGEEMRNRVKRLSEMALTAVKEAYGHMIPTIDIAKLFAARGIKTTIILTPLNASFFSKSIHRERSLGLDIHIQVIKFPAVEAGLPEGFESVNDLTSLDMVPNLSQAIKMLQEALERLIEEHKPDFIFADVLLPFATEAASKYGVPRFVFHGTSFFSQCVDQSLICHRPHEGIISDREAFVVPGLPDKIEMTRLQLHDKFKDEDASPTVAREQIREAEEKCYGILVNSFFELEPAYAIHYEKVMEKRVWSIGPVSLRNKDNLDKVQRGMETAIDEHLILNWLDSKKPQSVLHICFGSLSRFSKAQLLEIAAGLEDSGTSFIWVVRTIKKEEEEESWLPTGFEERMEVKGLIIRDWAPQVLILDHPAVGGFMTHCGWNSILEGLSAGVPMITWPIFAEQFHNEIFVTQVLKIGIRVGVEKWNSWIEPEDVEARKEEIANVVSRLMGDGEEGQNMRTRAKELSKMARKTVKEGGSSYENLTALINELKMVNKSDLTRQNGF</sequence>
<dbReference type="OMA" id="IRCSGVV"/>
<gene>
    <name evidence="5" type="ORF">C5167_038084</name>
</gene>
<dbReference type="Gene3D" id="3.40.50.2000">
    <property type="entry name" value="Glycogen Phosphorylase B"/>
    <property type="match status" value="6"/>
</dbReference>
<dbReference type="FunFam" id="3.40.50.2000:FF:000060">
    <property type="entry name" value="Glycosyltransferase"/>
    <property type="match status" value="1"/>
</dbReference>
<protein>
    <recommendedName>
        <fullName evidence="7">UDP-glycosyltransferases domain-containing protein</fullName>
    </recommendedName>
</protein>
<dbReference type="AlphaFoldDB" id="A0A4Y7IBK5"/>
<evidence type="ECO:0008006" key="7">
    <source>
        <dbReference type="Google" id="ProtNLM"/>
    </source>
</evidence>
<dbReference type="FunFam" id="3.40.50.2000:FF:000047">
    <property type="entry name" value="Glycosyltransferase"/>
    <property type="match status" value="2"/>
</dbReference>
<dbReference type="PANTHER" id="PTHR48047">
    <property type="entry name" value="GLYCOSYLTRANSFERASE"/>
    <property type="match status" value="1"/>
</dbReference>
<dbReference type="SUPFAM" id="SSF53756">
    <property type="entry name" value="UDP-Glycosyltransferase/glycogen phosphorylase"/>
    <property type="match status" value="3"/>
</dbReference>
<dbReference type="GO" id="GO:0035251">
    <property type="term" value="F:UDP-glucosyltransferase activity"/>
    <property type="evidence" value="ECO:0007669"/>
    <property type="project" value="TreeGrafter"/>
</dbReference>
<keyword evidence="3" id="KW-0808">Transferase</keyword>
<name>A0A4Y7IBK5_PAPSO</name>
<reference evidence="5 6" key="1">
    <citation type="journal article" date="2018" name="Science">
        <title>The opium poppy genome and morphinan production.</title>
        <authorList>
            <person name="Guo L."/>
            <person name="Winzer T."/>
            <person name="Yang X."/>
            <person name="Li Y."/>
            <person name="Ning Z."/>
            <person name="He Z."/>
            <person name="Teodor R."/>
            <person name="Lu Y."/>
            <person name="Bowser T.A."/>
            <person name="Graham I.A."/>
            <person name="Ye K."/>
        </authorList>
    </citation>
    <scope>NUCLEOTIDE SEQUENCE [LARGE SCALE GENOMIC DNA]</scope>
    <source>
        <strain evidence="6">cv. HN1</strain>
        <tissue evidence="5">Leaves</tissue>
    </source>
</reference>
<keyword evidence="6" id="KW-1185">Reference proteome</keyword>
<evidence type="ECO:0000256" key="4">
    <source>
        <dbReference type="SAM" id="MobiDB-lite"/>
    </source>
</evidence>